<evidence type="ECO:0000256" key="1">
    <source>
        <dbReference type="SAM" id="MobiDB-lite"/>
    </source>
</evidence>
<dbReference type="AlphaFoldDB" id="A0A5N6MJD5"/>
<proteinExistence type="predicted"/>
<dbReference type="Proteomes" id="UP000326396">
    <property type="component" value="Linkage Group LG5"/>
</dbReference>
<keyword evidence="3" id="KW-1185">Reference proteome</keyword>
<reference evidence="2 3" key="1">
    <citation type="submission" date="2019-05" db="EMBL/GenBank/DDBJ databases">
        <title>Mikania micrantha, genome provides insights into the molecular mechanism of rapid growth.</title>
        <authorList>
            <person name="Liu B."/>
        </authorList>
    </citation>
    <scope>NUCLEOTIDE SEQUENCE [LARGE SCALE GENOMIC DNA]</scope>
    <source>
        <strain evidence="2">NLD-2019</strain>
        <tissue evidence="2">Leaf</tissue>
    </source>
</reference>
<dbReference type="EMBL" id="SZYD01000015">
    <property type="protein sequence ID" value="KAD3640162.1"/>
    <property type="molecule type" value="Genomic_DNA"/>
</dbReference>
<sequence>MVNVGENHARNGVTDCPESRNEDKVEKWKNLATLPNPRGYHCEVRKEGKEEKLVECAKAHVSSMSPLLLF</sequence>
<comment type="caution">
    <text evidence="2">The sequence shown here is derived from an EMBL/GenBank/DDBJ whole genome shotgun (WGS) entry which is preliminary data.</text>
</comment>
<name>A0A5N6MJD5_9ASTR</name>
<evidence type="ECO:0000313" key="3">
    <source>
        <dbReference type="Proteomes" id="UP000326396"/>
    </source>
</evidence>
<feature type="region of interest" description="Disordered" evidence="1">
    <location>
        <begin position="1"/>
        <end position="21"/>
    </location>
</feature>
<accession>A0A5N6MJD5</accession>
<evidence type="ECO:0000313" key="2">
    <source>
        <dbReference type="EMBL" id="KAD3640162.1"/>
    </source>
</evidence>
<organism evidence="2 3">
    <name type="scientific">Mikania micrantha</name>
    <name type="common">bitter vine</name>
    <dbReference type="NCBI Taxonomy" id="192012"/>
    <lineage>
        <taxon>Eukaryota</taxon>
        <taxon>Viridiplantae</taxon>
        <taxon>Streptophyta</taxon>
        <taxon>Embryophyta</taxon>
        <taxon>Tracheophyta</taxon>
        <taxon>Spermatophyta</taxon>
        <taxon>Magnoliopsida</taxon>
        <taxon>eudicotyledons</taxon>
        <taxon>Gunneridae</taxon>
        <taxon>Pentapetalae</taxon>
        <taxon>asterids</taxon>
        <taxon>campanulids</taxon>
        <taxon>Asterales</taxon>
        <taxon>Asteraceae</taxon>
        <taxon>Asteroideae</taxon>
        <taxon>Heliantheae alliance</taxon>
        <taxon>Eupatorieae</taxon>
        <taxon>Mikania</taxon>
    </lineage>
</organism>
<gene>
    <name evidence="2" type="ORF">E3N88_29385</name>
</gene>
<protein>
    <submittedName>
        <fullName evidence="2">Uncharacterized protein</fullName>
    </submittedName>
</protein>